<keyword evidence="2" id="KW-1185">Reference proteome</keyword>
<reference evidence="1" key="1">
    <citation type="submission" date="2022-11" db="EMBL/GenBank/DDBJ databases">
        <authorList>
            <person name="Petersen C."/>
        </authorList>
    </citation>
    <scope>NUCLEOTIDE SEQUENCE</scope>
    <source>
        <strain evidence="1">IBT 30761</strain>
    </source>
</reference>
<dbReference type="InterPro" id="IPR050275">
    <property type="entry name" value="PGM_Phosphatase"/>
</dbReference>
<evidence type="ECO:0000313" key="2">
    <source>
        <dbReference type="Proteomes" id="UP001149074"/>
    </source>
</evidence>
<evidence type="ECO:0000313" key="1">
    <source>
        <dbReference type="EMBL" id="KAJ5085739.1"/>
    </source>
</evidence>
<dbReference type="PANTHER" id="PTHR48100">
    <property type="entry name" value="BROAD-SPECIFICITY PHOSPHATASE YOR283W-RELATED"/>
    <property type="match status" value="1"/>
</dbReference>
<dbReference type="Proteomes" id="UP001149074">
    <property type="component" value="Unassembled WGS sequence"/>
</dbReference>
<dbReference type="EMBL" id="JAPQKI010000010">
    <property type="protein sequence ID" value="KAJ5085739.1"/>
    <property type="molecule type" value="Genomic_DNA"/>
</dbReference>
<sequence>MPYLHLIRHAEATHNPNHDTTIPDPPLTATGIQQSKQLNEDFPYHKKVGLMITSPLRRAVQTALIGFESCLEGRYYDHDTVNGDIRSNTPKGERVTLRLEPEIQAHSSRLCDTGSTPLVLQSEFPSLLWDEIELGRFPAKEGDFVADMENLERRGGRVKDILRNEFQSLRMRGGGGGRILLSLPMVNF</sequence>
<dbReference type="SUPFAM" id="SSF53254">
    <property type="entry name" value="Phosphoglycerate mutase-like"/>
    <property type="match status" value="1"/>
</dbReference>
<dbReference type="OrthoDB" id="496981at2759"/>
<dbReference type="PANTHER" id="PTHR48100:SF54">
    <property type="entry name" value="PHOSPHATASE SPAC5H10.03-RELATED"/>
    <property type="match status" value="1"/>
</dbReference>
<name>A0A9W9JXQ5_9EURO</name>
<evidence type="ECO:0008006" key="3">
    <source>
        <dbReference type="Google" id="ProtNLM"/>
    </source>
</evidence>
<dbReference type="AlphaFoldDB" id="A0A9W9JXQ5"/>
<dbReference type="InterPro" id="IPR013078">
    <property type="entry name" value="His_Pase_superF_clade-1"/>
</dbReference>
<gene>
    <name evidence="1" type="ORF">N7532_010510</name>
</gene>
<dbReference type="GeneID" id="81361980"/>
<proteinExistence type="predicted"/>
<organism evidence="1 2">
    <name type="scientific">Penicillium argentinense</name>
    <dbReference type="NCBI Taxonomy" id="1131581"/>
    <lineage>
        <taxon>Eukaryota</taxon>
        <taxon>Fungi</taxon>
        <taxon>Dikarya</taxon>
        <taxon>Ascomycota</taxon>
        <taxon>Pezizomycotina</taxon>
        <taxon>Eurotiomycetes</taxon>
        <taxon>Eurotiomycetidae</taxon>
        <taxon>Eurotiales</taxon>
        <taxon>Aspergillaceae</taxon>
        <taxon>Penicillium</taxon>
    </lineage>
</organism>
<dbReference type="GO" id="GO:0016791">
    <property type="term" value="F:phosphatase activity"/>
    <property type="evidence" value="ECO:0007669"/>
    <property type="project" value="TreeGrafter"/>
</dbReference>
<dbReference type="InterPro" id="IPR029033">
    <property type="entry name" value="His_PPase_superfam"/>
</dbReference>
<dbReference type="Gene3D" id="3.40.50.1240">
    <property type="entry name" value="Phosphoglycerate mutase-like"/>
    <property type="match status" value="1"/>
</dbReference>
<dbReference type="Pfam" id="PF00300">
    <property type="entry name" value="His_Phos_1"/>
    <property type="match status" value="1"/>
</dbReference>
<dbReference type="GO" id="GO:0005737">
    <property type="term" value="C:cytoplasm"/>
    <property type="evidence" value="ECO:0007669"/>
    <property type="project" value="TreeGrafter"/>
</dbReference>
<dbReference type="SMART" id="SM00855">
    <property type="entry name" value="PGAM"/>
    <property type="match status" value="1"/>
</dbReference>
<accession>A0A9W9JXQ5</accession>
<protein>
    <recommendedName>
        <fullName evidence="3">Phosphoglycerate mutase</fullName>
    </recommendedName>
</protein>
<dbReference type="RefSeq" id="XP_056470417.1">
    <property type="nucleotide sequence ID" value="XM_056623001.1"/>
</dbReference>
<comment type="caution">
    <text evidence="1">The sequence shown here is derived from an EMBL/GenBank/DDBJ whole genome shotgun (WGS) entry which is preliminary data.</text>
</comment>
<reference evidence="1" key="2">
    <citation type="journal article" date="2023" name="IMA Fungus">
        <title>Comparative genomic study of the Penicillium genus elucidates a diverse pangenome and 15 lateral gene transfer events.</title>
        <authorList>
            <person name="Petersen C."/>
            <person name="Sorensen T."/>
            <person name="Nielsen M.R."/>
            <person name="Sondergaard T.E."/>
            <person name="Sorensen J.L."/>
            <person name="Fitzpatrick D.A."/>
            <person name="Frisvad J.C."/>
            <person name="Nielsen K.L."/>
        </authorList>
    </citation>
    <scope>NUCLEOTIDE SEQUENCE</scope>
    <source>
        <strain evidence="1">IBT 30761</strain>
    </source>
</reference>
<dbReference type="CDD" id="cd07067">
    <property type="entry name" value="HP_PGM_like"/>
    <property type="match status" value="1"/>
</dbReference>